<dbReference type="HOGENOM" id="CLU_002359_0_0_1"/>
<evidence type="ECO:0000256" key="11">
    <source>
        <dbReference type="ARBA" id="ARBA00023157"/>
    </source>
</evidence>
<feature type="transmembrane region" description="Helical" evidence="16">
    <location>
        <begin position="1049"/>
        <end position="1067"/>
    </location>
</feature>
<feature type="transmembrane region" description="Helical" evidence="16">
    <location>
        <begin position="1074"/>
        <end position="1095"/>
    </location>
</feature>
<evidence type="ECO:0000313" key="18">
    <source>
        <dbReference type="EMBL" id="EDV22560.1"/>
    </source>
</evidence>
<dbReference type="EMBL" id="DS985249">
    <property type="protein sequence ID" value="EDV22560.1"/>
    <property type="molecule type" value="Genomic_DNA"/>
</dbReference>
<evidence type="ECO:0000256" key="4">
    <source>
        <dbReference type="ARBA" id="ARBA00022548"/>
    </source>
</evidence>
<dbReference type="GO" id="GO:0032934">
    <property type="term" value="F:sterol binding"/>
    <property type="evidence" value="ECO:0000318"/>
    <property type="project" value="GO_Central"/>
</dbReference>
<dbReference type="GeneID" id="6756133"/>
<evidence type="ECO:0000256" key="1">
    <source>
        <dbReference type="ARBA" id="ARBA00004127"/>
    </source>
</evidence>
<keyword evidence="3" id="KW-0813">Transport</keyword>
<feature type="transmembrane region" description="Helical" evidence="16">
    <location>
        <begin position="681"/>
        <end position="702"/>
    </location>
</feature>
<comment type="catalytic activity">
    <reaction evidence="15">
        <text>cholesterol(in) = cholesterol(out)</text>
        <dbReference type="Rhea" id="RHEA:39747"/>
        <dbReference type="ChEBI" id="CHEBI:16113"/>
    </reaction>
</comment>
<evidence type="ECO:0000256" key="8">
    <source>
        <dbReference type="ARBA" id="ARBA00023055"/>
    </source>
</evidence>
<keyword evidence="5 16" id="KW-0812">Transmembrane</keyword>
<dbReference type="STRING" id="10228.B3S409"/>
<dbReference type="Proteomes" id="UP000009022">
    <property type="component" value="Unassembled WGS sequence"/>
</dbReference>
<feature type="transmembrane region" description="Helical" evidence="16">
    <location>
        <begin position="1178"/>
        <end position="1211"/>
    </location>
</feature>
<keyword evidence="19" id="KW-1185">Reference proteome</keyword>
<keyword evidence="12" id="KW-1207">Sterol metabolism</keyword>
<dbReference type="eggNOG" id="KOG1933">
    <property type="taxonomic scope" value="Eukaryota"/>
</dbReference>
<dbReference type="GO" id="GO:0012505">
    <property type="term" value="C:endomembrane system"/>
    <property type="evidence" value="ECO:0007669"/>
    <property type="project" value="UniProtKB-SubCell"/>
</dbReference>
<dbReference type="InterPro" id="IPR053956">
    <property type="entry name" value="NPC1_MLD"/>
</dbReference>
<dbReference type="Pfam" id="PF16414">
    <property type="entry name" value="NPC1_N"/>
    <property type="match status" value="1"/>
</dbReference>
<dbReference type="Pfam" id="PF22314">
    <property type="entry name" value="NPC1_MLD"/>
    <property type="match status" value="1"/>
</dbReference>
<protein>
    <recommendedName>
        <fullName evidence="17">SSD domain-containing protein</fullName>
    </recommendedName>
</protein>
<dbReference type="KEGG" id="tad:TRIADDRAFT_28666"/>
<organism evidence="18 19">
    <name type="scientific">Trichoplax adhaerens</name>
    <name type="common">Trichoplax reptans</name>
    <dbReference type="NCBI Taxonomy" id="10228"/>
    <lineage>
        <taxon>Eukaryota</taxon>
        <taxon>Metazoa</taxon>
        <taxon>Placozoa</taxon>
        <taxon>Uniplacotomia</taxon>
        <taxon>Trichoplacea</taxon>
        <taxon>Trichoplacidae</taxon>
        <taxon>Trichoplax</taxon>
    </lineage>
</organism>
<dbReference type="GO" id="GO:0005319">
    <property type="term" value="F:lipid transporter activity"/>
    <property type="evidence" value="ECO:0007669"/>
    <property type="project" value="InterPro"/>
</dbReference>
<dbReference type="InterPro" id="IPR053958">
    <property type="entry name" value="HMGCR/SNAP/NPC1-like_SSD"/>
</dbReference>
<evidence type="ECO:0000256" key="10">
    <source>
        <dbReference type="ARBA" id="ARBA00023136"/>
    </source>
</evidence>
<dbReference type="InParanoid" id="B3S409"/>
<name>B3S409_TRIAD</name>
<evidence type="ECO:0000256" key="9">
    <source>
        <dbReference type="ARBA" id="ARBA00023098"/>
    </source>
</evidence>
<keyword evidence="14" id="KW-0753">Steroid metabolism</keyword>
<feature type="domain" description="SSD" evidence="17">
    <location>
        <begin position="573"/>
        <end position="739"/>
    </location>
</feature>
<dbReference type="InterPro" id="IPR000731">
    <property type="entry name" value="SSD"/>
</dbReference>
<dbReference type="AlphaFoldDB" id="B3S409"/>
<dbReference type="GO" id="GO:0030301">
    <property type="term" value="P:cholesterol transport"/>
    <property type="evidence" value="ECO:0007669"/>
    <property type="project" value="UniProtKB-ARBA"/>
</dbReference>
<keyword evidence="4" id="KW-0153">Cholesterol metabolism</keyword>
<evidence type="ECO:0000256" key="15">
    <source>
        <dbReference type="ARBA" id="ARBA00034049"/>
    </source>
</evidence>
<evidence type="ECO:0000256" key="2">
    <source>
        <dbReference type="ARBA" id="ARBA00005585"/>
    </source>
</evidence>
<dbReference type="OMA" id="WWFDVES"/>
<keyword evidence="8" id="KW-0445">Lipid transport</keyword>
<evidence type="ECO:0000256" key="7">
    <source>
        <dbReference type="ARBA" id="ARBA00022989"/>
    </source>
</evidence>
<dbReference type="FunFam" id="1.20.1640.10:FF:000008">
    <property type="entry name" value="NPC intracellular cholesterol transporter 1"/>
    <property type="match status" value="1"/>
</dbReference>
<feature type="transmembrane region" description="Helical" evidence="16">
    <location>
        <begin position="781"/>
        <end position="802"/>
    </location>
</feature>
<dbReference type="GO" id="GO:0016020">
    <property type="term" value="C:membrane"/>
    <property type="evidence" value="ECO:0000318"/>
    <property type="project" value="GO_Central"/>
</dbReference>
<dbReference type="Pfam" id="PF12349">
    <property type="entry name" value="Sterol-sensing"/>
    <property type="match status" value="1"/>
</dbReference>
<dbReference type="PANTHER" id="PTHR45727:SF2">
    <property type="entry name" value="NPC INTRACELLULAR CHOLESTEROL TRANSPORTER 1"/>
    <property type="match status" value="1"/>
</dbReference>
<evidence type="ECO:0000256" key="6">
    <source>
        <dbReference type="ARBA" id="ARBA00022729"/>
    </source>
</evidence>
<feature type="transmembrane region" description="Helical" evidence="16">
    <location>
        <begin position="638"/>
        <end position="660"/>
    </location>
</feature>
<dbReference type="RefSeq" id="XP_002115104.1">
    <property type="nucleotide sequence ID" value="XM_002115068.1"/>
</dbReference>
<gene>
    <name evidence="18" type="ORF">TRIADDRAFT_28666</name>
</gene>
<feature type="transmembrane region" description="Helical" evidence="16">
    <location>
        <begin position="207"/>
        <end position="228"/>
    </location>
</feature>
<evidence type="ECO:0000256" key="12">
    <source>
        <dbReference type="ARBA" id="ARBA00023166"/>
    </source>
</evidence>
<keyword evidence="10 16" id="KW-0472">Membrane</keyword>
<keyword evidence="7 16" id="KW-1133">Transmembrane helix</keyword>
<dbReference type="GO" id="GO:0015918">
    <property type="term" value="P:sterol transport"/>
    <property type="evidence" value="ECO:0000318"/>
    <property type="project" value="GO_Central"/>
</dbReference>
<evidence type="ECO:0000256" key="13">
    <source>
        <dbReference type="ARBA" id="ARBA00023180"/>
    </source>
</evidence>
<dbReference type="PROSITE" id="PS50156">
    <property type="entry name" value="SSD"/>
    <property type="match status" value="1"/>
</dbReference>
<keyword evidence="13" id="KW-0325">Glycoprotein</keyword>
<keyword evidence="11" id="KW-1015">Disulfide bond</keyword>
<dbReference type="PANTHER" id="PTHR45727">
    <property type="entry name" value="NPC INTRACELLULAR CHOLESTEROL TRANSPORTER 1"/>
    <property type="match status" value="1"/>
</dbReference>
<dbReference type="InterPro" id="IPR004765">
    <property type="entry name" value="NPC1-like"/>
</dbReference>
<feature type="transmembrane region" description="Helical" evidence="16">
    <location>
        <begin position="714"/>
        <end position="739"/>
    </location>
</feature>
<dbReference type="PhylomeDB" id="B3S409"/>
<dbReference type="InterPro" id="IPR032190">
    <property type="entry name" value="NPC1_N"/>
</dbReference>
<keyword evidence="9" id="KW-0443">Lipid metabolism</keyword>
<feature type="transmembrane region" description="Helical" evidence="16">
    <location>
        <begin position="1101"/>
        <end position="1126"/>
    </location>
</feature>
<feature type="transmembrane region" description="Helical" evidence="16">
    <location>
        <begin position="574"/>
        <end position="596"/>
    </location>
</feature>
<dbReference type="FunFam" id="1.20.1640.10:FF:000010">
    <property type="entry name" value="NPC intracellular cholesterol transporter 1"/>
    <property type="match status" value="1"/>
</dbReference>
<proteinExistence type="inferred from homology"/>
<feature type="transmembrane region" description="Helical" evidence="16">
    <location>
        <begin position="297"/>
        <end position="316"/>
    </location>
</feature>
<keyword evidence="6" id="KW-0732">Signal</keyword>
<dbReference type="Gene3D" id="1.20.1640.10">
    <property type="entry name" value="Multidrug efflux transporter AcrB transmembrane domain"/>
    <property type="match status" value="2"/>
</dbReference>
<comment type="similarity">
    <text evidence="2">Belongs to the patched family.</text>
</comment>
<evidence type="ECO:0000259" key="17">
    <source>
        <dbReference type="PROSITE" id="PS50156"/>
    </source>
</evidence>
<dbReference type="SUPFAM" id="SSF82866">
    <property type="entry name" value="Multidrug efflux transporter AcrB transmembrane domain"/>
    <property type="match status" value="2"/>
</dbReference>
<feature type="non-terminal residue" evidence="18">
    <location>
        <position position="1"/>
    </location>
</feature>
<evidence type="ECO:0000313" key="19">
    <source>
        <dbReference type="Proteomes" id="UP000009022"/>
    </source>
</evidence>
<accession>B3S409</accession>
<reference evidence="18 19" key="1">
    <citation type="journal article" date="2008" name="Nature">
        <title>The Trichoplax genome and the nature of placozoans.</title>
        <authorList>
            <person name="Srivastava M."/>
            <person name="Begovic E."/>
            <person name="Chapman J."/>
            <person name="Putnam N.H."/>
            <person name="Hellsten U."/>
            <person name="Kawashima T."/>
            <person name="Kuo A."/>
            <person name="Mitros T."/>
            <person name="Salamov A."/>
            <person name="Carpenter M.L."/>
            <person name="Signorovitch A.Y."/>
            <person name="Moreno M.A."/>
            <person name="Kamm K."/>
            <person name="Grimwood J."/>
            <person name="Schmutz J."/>
            <person name="Shapiro H."/>
            <person name="Grigoriev I.V."/>
            <person name="Buss L.W."/>
            <person name="Schierwater B."/>
            <person name="Dellaporta S.L."/>
            <person name="Rokhsar D.S."/>
        </authorList>
    </citation>
    <scope>NUCLEOTIDE SEQUENCE [LARGE SCALE GENOMIC DNA]</scope>
    <source>
        <strain evidence="18 19">Grell-BS-1999</strain>
    </source>
</reference>
<evidence type="ECO:0000256" key="3">
    <source>
        <dbReference type="ARBA" id="ARBA00022448"/>
    </source>
</evidence>
<dbReference type="NCBIfam" id="TIGR00917">
    <property type="entry name" value="2A060601"/>
    <property type="match status" value="1"/>
</dbReference>
<sequence length="1218" mass="135650">LKGLCPWFFEKSSEPALCCDTVQIDYFQRSMQLPRQFLSRCPSCWHNFVQLYCQSTCSPDQSFTDLTAATPPRNESITSINYHMTPEFADGLFSSCSEVKFPGNNEKVLNVLCAAPTGHCTPCLWLTYLGNPNNGEAPFKIKPIFTDFIYPKTGIAPMNKTAFPCDVATGMGVKATCSCQDCPAVCKPLPPIPTPPKPSTIANIPSVLFIAIMAYCAFVALFILILVIRYWRSKNTSGSNTNLDLHGEDNSQIYGKEHKSEERCDSSSVLIEAGSVMEKGISSFFTRLGVLCARHPFMVIALWIIFIGICSGGLAFTKITTDPVDLWSSPTSRSRKEKNYYDKTFSPFYRTEQVIITAPHSKYTTYTTREGTTQEISFGPVLQRDILEQVLELQLNIQGLIGSYKDSNGTKHDVTLEDICFKPTYPTFSECQIESVLQYFQNNKTLLDKAVYGEDHLFIIADYHDHLLYCTNNPTSVKDIGKFATPCIGTNGAPINPDTALGGFKGKHYVNASALVLTFIVQNHVNDADNAKARAWEKQFLKFLKNYNNPNLSLVYSAQRSIQDELNRESAADVITILISYLIMFGYVALALGRYSTNIRYFFVDTKITLGLSGVIMVLCSVVCSIGIFSYAKIPITLIIIEVVPFLVLAVGVDNMFILVQAVQRDTRQPQEEIEQQIGRVLGTVAPSMLLTSLSETIAFSLGAISTMPAVRTFSIYAALAVFIDFLLQVTCFVALLCLDTKRENNNRYDVLCCVKSRRENNLNQGGVLYKFFSNYFAPFLLNKFVKTLVVLIFFGMAAFAVPQATKVEIGLNQSLSLPKDSYVIKYFDGLNEYLHIGPPVYFVVEGPYDYTSTNGQNDICGSSGCSADSLVQQIYVASEQANYTYIAETTSSWIDDYFAWIQPVGKIPCCRKRPVGKGHYKFCPSTEVNQSCVPCLPSTDIGRRPTGKEFIKYLPWFLEDVPGKICAKGGHAAYGSAIKFTRDKKNISATYFMTYHNILRTSKDYIYALKMARTIAKNISSVINARVFPYSIFYVFYEQYLTMIRDTFLSLGVSLGSILLVTFLLLGLNIGAAIIVTMTVAMIVIDLMAMMFFWRISLNAVSLVNLVMAIGISVEFCSHIVRAFVVSKQETREARAQEALSRMGSSVFSGITLTKFGGIIVLAFAKSQIFEIFYFRMYLGIVIFGASHGLIFLPAFLSFFGITAAIVSIISRIIDNT</sequence>
<feature type="transmembrane region" description="Helical" evidence="16">
    <location>
        <begin position="1147"/>
        <end position="1166"/>
    </location>
</feature>
<dbReference type="GO" id="GO:0008203">
    <property type="term" value="P:cholesterol metabolic process"/>
    <property type="evidence" value="ECO:0007669"/>
    <property type="project" value="UniProtKB-KW"/>
</dbReference>
<feature type="transmembrane region" description="Helical" evidence="16">
    <location>
        <begin position="608"/>
        <end position="632"/>
    </location>
</feature>
<dbReference type="OrthoDB" id="6510177at2759"/>
<evidence type="ECO:0000256" key="5">
    <source>
        <dbReference type="ARBA" id="ARBA00022692"/>
    </source>
</evidence>
<evidence type="ECO:0000256" key="14">
    <source>
        <dbReference type="ARBA" id="ARBA00023221"/>
    </source>
</evidence>
<dbReference type="CTD" id="6756133"/>
<evidence type="ECO:0000256" key="16">
    <source>
        <dbReference type="SAM" id="Phobius"/>
    </source>
</evidence>
<dbReference type="FunCoup" id="B3S409">
    <property type="interactions" value="1492"/>
</dbReference>
<comment type="subcellular location">
    <subcellularLocation>
        <location evidence="1">Endomembrane system</location>
        <topology evidence="1">Multi-pass membrane protein</topology>
    </subcellularLocation>
</comment>